<protein>
    <submittedName>
        <fullName evidence="4">GTPase-activating protein, putative</fullName>
    </submittedName>
</protein>
<dbReference type="VEuPathDB" id="PlasmoDB:PocGH01_12036300"/>
<name>A0A1A8WVX6_PLAOA</name>
<feature type="domain" description="Rab-GAP TBC" evidence="3">
    <location>
        <begin position="461"/>
        <end position="666"/>
    </location>
</feature>
<dbReference type="InterPro" id="IPR035969">
    <property type="entry name" value="Rab-GAP_TBC_sf"/>
</dbReference>
<reference evidence="5" key="1">
    <citation type="submission" date="2016-05" db="EMBL/GenBank/DDBJ databases">
        <authorList>
            <person name="Naeem Raeece"/>
        </authorList>
    </citation>
    <scope>NUCLEOTIDE SEQUENCE [LARGE SCALE GENOMIC DNA]</scope>
</reference>
<proteinExistence type="predicted"/>
<feature type="region of interest" description="Disordered" evidence="2">
    <location>
        <begin position="257"/>
        <end position="284"/>
    </location>
</feature>
<dbReference type="PROSITE" id="PS50086">
    <property type="entry name" value="TBC_RABGAP"/>
    <property type="match status" value="1"/>
</dbReference>
<dbReference type="Gene3D" id="1.10.472.80">
    <property type="entry name" value="Ypt/Rab-GAP domain of gyp1p, domain 3"/>
    <property type="match status" value="1"/>
</dbReference>
<dbReference type="EMBL" id="FLQV01000602">
    <property type="protein sequence ID" value="SBS96500.1"/>
    <property type="molecule type" value="Genomic_DNA"/>
</dbReference>
<gene>
    <name evidence="4" type="ORF">POVCU1_032760</name>
</gene>
<evidence type="ECO:0000256" key="1">
    <source>
        <dbReference type="ARBA" id="ARBA00022468"/>
    </source>
</evidence>
<dbReference type="Gene3D" id="1.10.8.270">
    <property type="entry name" value="putative rabgap domain of human tbc1 domain family member 14 like domains"/>
    <property type="match status" value="1"/>
</dbReference>
<dbReference type="PANTHER" id="PTHR47219:SF9">
    <property type="entry name" value="GTPASE ACTIVATING PROTEIN AND CENTROSOME-ASSOCIATED, ISOFORM B"/>
    <property type="match status" value="1"/>
</dbReference>
<sequence>MREPNDSVTNFVLDLGKIEIWKYIYEEKMKLFYLKKVIQKEMIMAKGANKQNDEYADEDEKGTISKLKTYDNVATSTKNNIKKSKLSFFLNSPLSYDNYFNLRKTHEKEDTTLIKEKGEIINGKECMLTEKNEHNVYKSTNSKKKNTGDMVYLDHIEMTITSRNSNSAEKTTYSKNSKDRHKSISTETFANKRYEKLGIPPHDDQKGEKMDTSTIDQHDKVSTANNFTKGEFQFLSRVKNYEKEKCNEESNFHFVKKDTQSDKKKASHLRKGYNPPCCQEGGHVKNRNKISFHRKNLFEDSHTRGMEENADEHDNLRINDESCRMKETGEDKDNYYKATICAEDKKENYTNYEKKFGFKNGLRERVIFPSREKHTNIFPKGSDIHLCKSKSGKRSNIKKDDNYDTSFELRKMDQYSTIPVYKHLGCVDNVFVNMSLEQKKTYFVENNRKVNNIIRDEVARGIPDNVRGFAWQILVQSYTYREYIEKSIIGNPCARRTYCSGGEGVYRYYLGIGNKYENVIKKDINRTYPKHILFKNNYEKGQNILFNVLKAYSNYNKDLGYCQGMAFIVATFILYMNEEDAFFMLIALLDKYKLTDLFSSDMPLLNEYLYILDQLLFHMFPRIYNHLQKENVHCSMYASQWFITLFSYNINILYAIRIWDFFFIHNYTFLFKIALAFFKLQEDVILTESFEEILNRLKILSKHVQLDVLIQTALELKIKNSLISKISADYRSRR</sequence>
<dbReference type="SUPFAM" id="SSF47923">
    <property type="entry name" value="Ypt/Rab-GAP domain of gyp1p"/>
    <property type="match status" value="2"/>
</dbReference>
<evidence type="ECO:0000313" key="4">
    <source>
        <dbReference type="EMBL" id="SBS96500.1"/>
    </source>
</evidence>
<dbReference type="AlphaFoldDB" id="A0A1A8WVX6"/>
<dbReference type="GO" id="GO:0031267">
    <property type="term" value="F:small GTPase binding"/>
    <property type="evidence" value="ECO:0007669"/>
    <property type="project" value="TreeGrafter"/>
</dbReference>
<evidence type="ECO:0000313" key="5">
    <source>
        <dbReference type="Proteomes" id="UP000078546"/>
    </source>
</evidence>
<dbReference type="SMART" id="SM00164">
    <property type="entry name" value="TBC"/>
    <property type="match status" value="1"/>
</dbReference>
<dbReference type="Pfam" id="PF00566">
    <property type="entry name" value="RabGAP-TBC"/>
    <property type="match status" value="1"/>
</dbReference>
<accession>A0A1A8WVX6</accession>
<evidence type="ECO:0000259" key="3">
    <source>
        <dbReference type="PROSITE" id="PS50086"/>
    </source>
</evidence>
<dbReference type="GO" id="GO:0005096">
    <property type="term" value="F:GTPase activator activity"/>
    <property type="evidence" value="ECO:0007669"/>
    <property type="project" value="UniProtKB-KW"/>
</dbReference>
<dbReference type="InterPro" id="IPR000195">
    <property type="entry name" value="Rab-GAP-TBC_dom"/>
</dbReference>
<dbReference type="Proteomes" id="UP000078546">
    <property type="component" value="Unassembled WGS sequence"/>
</dbReference>
<evidence type="ECO:0000256" key="2">
    <source>
        <dbReference type="SAM" id="MobiDB-lite"/>
    </source>
</evidence>
<dbReference type="FunFam" id="1.10.8.270:FF:000001">
    <property type="entry name" value="TBC1 domain family member 1"/>
    <property type="match status" value="1"/>
</dbReference>
<organism evidence="4 5">
    <name type="scientific">Plasmodium ovale curtisi</name>
    <dbReference type="NCBI Taxonomy" id="864141"/>
    <lineage>
        <taxon>Eukaryota</taxon>
        <taxon>Sar</taxon>
        <taxon>Alveolata</taxon>
        <taxon>Apicomplexa</taxon>
        <taxon>Aconoidasida</taxon>
        <taxon>Haemosporida</taxon>
        <taxon>Plasmodiidae</taxon>
        <taxon>Plasmodium</taxon>
        <taxon>Plasmodium (Plasmodium)</taxon>
    </lineage>
</organism>
<dbReference type="InterPro" id="IPR050302">
    <property type="entry name" value="Rab_GAP_TBC_domain"/>
</dbReference>
<keyword evidence="1" id="KW-0343">GTPase activation</keyword>
<dbReference type="PANTHER" id="PTHR47219">
    <property type="entry name" value="RAB GTPASE-ACTIVATING PROTEIN 1-LIKE"/>
    <property type="match status" value="1"/>
</dbReference>